<reference evidence="2" key="1">
    <citation type="submission" date="2019-06" db="EMBL/GenBank/DDBJ databases">
        <authorList>
            <person name="Zheng W."/>
        </authorList>
    </citation>
    <scope>NUCLEOTIDE SEQUENCE</scope>
    <source>
        <strain evidence="2">QDHG01</strain>
    </source>
</reference>
<evidence type="ECO:0000256" key="1">
    <source>
        <dbReference type="SAM" id="MobiDB-lite"/>
    </source>
</evidence>
<feature type="region of interest" description="Disordered" evidence="1">
    <location>
        <begin position="180"/>
        <end position="207"/>
    </location>
</feature>
<name>A0A8J8T4U9_HALGN</name>
<accession>A0A8J8T4U9</accession>
<feature type="region of interest" description="Disordered" evidence="1">
    <location>
        <begin position="225"/>
        <end position="246"/>
    </location>
</feature>
<feature type="region of interest" description="Disordered" evidence="1">
    <location>
        <begin position="317"/>
        <end position="350"/>
    </location>
</feature>
<dbReference type="AlphaFoldDB" id="A0A8J8T4U9"/>
<feature type="compositionally biased region" description="Polar residues" evidence="1">
    <location>
        <begin position="1"/>
        <end position="13"/>
    </location>
</feature>
<organism evidence="2 3">
    <name type="scientific">Halteria grandinella</name>
    <dbReference type="NCBI Taxonomy" id="5974"/>
    <lineage>
        <taxon>Eukaryota</taxon>
        <taxon>Sar</taxon>
        <taxon>Alveolata</taxon>
        <taxon>Ciliophora</taxon>
        <taxon>Intramacronucleata</taxon>
        <taxon>Spirotrichea</taxon>
        <taxon>Stichotrichia</taxon>
        <taxon>Sporadotrichida</taxon>
        <taxon>Halteriidae</taxon>
        <taxon>Halteria</taxon>
    </lineage>
</organism>
<sequence length="457" mass="50978">MPLEESQSSAQSNPKKKPELRKKVMPDILDSGKVCMHPMIGFKPDKSQSLAIGLAGTDINWDIEYEETNCSPQKLPQYKLSADGWAGLKPLATQQQKGVHNFEEGVKQFQQEDREAVGTGGSENTSTINPVRHTKVKQGANMMRKIHNSMFVQRQFKDEGKIFAEFETYLRSLDQIRESRAEDRDDDGNQSSSSSIDVSPTLGDSRVVEIDECSPSRNYRLQTDSLQNRDSGQPLQFSNSSGSQLPLLSMSSKARLDLQGGIAMQNGGGSGRLNPHHQHIMEDSQNMSYRKVQNFMQVVTDSIIEFDEDFCQPNLALPSYQGRGSDLGSSHNQRIGREGEEEDEEQHLPSHSLGIGLMEPEEEVASKSQDINMDDPEASSHMGGNVVAEETICRTESQQFREELLRFAQSDNLIARTESVDESSLSAFSQKMALKMILNKKQQVIIEESASREDGDL</sequence>
<comment type="caution">
    <text evidence="2">The sequence shown here is derived from an EMBL/GenBank/DDBJ whole genome shotgun (WGS) entry which is preliminary data.</text>
</comment>
<proteinExistence type="predicted"/>
<evidence type="ECO:0000313" key="3">
    <source>
        <dbReference type="Proteomes" id="UP000785679"/>
    </source>
</evidence>
<gene>
    <name evidence="2" type="ORF">FGO68_gene7493</name>
</gene>
<feature type="region of interest" description="Disordered" evidence="1">
    <location>
        <begin position="1"/>
        <end position="23"/>
    </location>
</feature>
<dbReference type="Proteomes" id="UP000785679">
    <property type="component" value="Unassembled WGS sequence"/>
</dbReference>
<protein>
    <submittedName>
        <fullName evidence="2">Uncharacterized protein</fullName>
    </submittedName>
</protein>
<keyword evidence="3" id="KW-1185">Reference proteome</keyword>
<dbReference type="EMBL" id="RRYP01005094">
    <property type="protein sequence ID" value="TNV82324.1"/>
    <property type="molecule type" value="Genomic_DNA"/>
</dbReference>
<feature type="compositionally biased region" description="Polar residues" evidence="1">
    <location>
        <begin position="189"/>
        <end position="198"/>
    </location>
</feature>
<evidence type="ECO:0000313" key="2">
    <source>
        <dbReference type="EMBL" id="TNV82324.1"/>
    </source>
</evidence>